<dbReference type="EMBL" id="HBJA01144190">
    <property type="protein sequence ID" value="CAE0838295.1"/>
    <property type="molecule type" value="Transcribed_RNA"/>
</dbReference>
<protein>
    <submittedName>
        <fullName evidence="1">Uncharacterized protein</fullName>
    </submittedName>
</protein>
<dbReference type="AlphaFoldDB" id="A0A7S4GIS3"/>
<sequence length="139" mass="15878">MHLFQDPYHLTEENMLVQCHGQHPCPSEGASQSSHTLRQRHLVPPFTWIPLRRSYALMHRRAHAKSTKPRIPSPQGFFVGLYVVHGSCATGMVQWSGCYHHKYHRSEKYIQKAMVCGGIRTWLELACSTYGVPTGQHTP</sequence>
<organism evidence="1">
    <name type="scientific">Eutreptiella gymnastica</name>
    <dbReference type="NCBI Taxonomy" id="73025"/>
    <lineage>
        <taxon>Eukaryota</taxon>
        <taxon>Discoba</taxon>
        <taxon>Euglenozoa</taxon>
        <taxon>Euglenida</taxon>
        <taxon>Spirocuta</taxon>
        <taxon>Euglenophyceae</taxon>
        <taxon>Eutreptiales</taxon>
        <taxon>Eutreptiaceae</taxon>
        <taxon>Eutreptiella</taxon>
    </lineage>
</organism>
<gene>
    <name evidence="1" type="ORF">EGYM00163_LOCUS49667</name>
</gene>
<reference evidence="1" key="1">
    <citation type="submission" date="2021-01" db="EMBL/GenBank/DDBJ databases">
        <authorList>
            <person name="Corre E."/>
            <person name="Pelletier E."/>
            <person name="Niang G."/>
            <person name="Scheremetjew M."/>
            <person name="Finn R."/>
            <person name="Kale V."/>
            <person name="Holt S."/>
            <person name="Cochrane G."/>
            <person name="Meng A."/>
            <person name="Brown T."/>
            <person name="Cohen L."/>
        </authorList>
    </citation>
    <scope>NUCLEOTIDE SEQUENCE</scope>
    <source>
        <strain evidence="1">CCMP1594</strain>
    </source>
</reference>
<accession>A0A7S4GIS3</accession>
<proteinExistence type="predicted"/>
<evidence type="ECO:0000313" key="1">
    <source>
        <dbReference type="EMBL" id="CAE0838295.1"/>
    </source>
</evidence>
<name>A0A7S4GIS3_9EUGL</name>